<dbReference type="Proteomes" id="UP001597063">
    <property type="component" value="Unassembled WGS sequence"/>
</dbReference>
<proteinExistence type="predicted"/>
<evidence type="ECO:0000313" key="3">
    <source>
        <dbReference type="EMBL" id="MFD0685673.1"/>
    </source>
</evidence>
<evidence type="ECO:0000256" key="1">
    <source>
        <dbReference type="SAM" id="MobiDB-lite"/>
    </source>
</evidence>
<accession>A0ABW2XJZ3</accession>
<feature type="signal peptide" evidence="2">
    <location>
        <begin position="1"/>
        <end position="18"/>
    </location>
</feature>
<sequence>MITLKAALIAASAVGAVAVGGGATWAMTGSQQEAGLQSHDSAATAVRQLKDAAPSTAPTCLPAAKPGAKLPKVKPTGAKAPEAALPGAKLPKTELPAGTKLPEAKLPEAKLPTDKMPADVKQPKANVPGAAAPAKPAKPGTPSTLPTCLPDAKVKLPKGTPSTAPSVSVPAKPALPALPALDCSKLTAAVKIGGPVEKTVMLTKGLRYVSVTKGSKALEKQHVCAVTQKWTGKAGQWLTVERLKVPAHMTQEQLRRVLGLPEGGTAITVAGSVAWQAPGGNGVLALGPDGYWLFVNGSPVLAGNGLRDVTAALNRA</sequence>
<evidence type="ECO:0000256" key="2">
    <source>
        <dbReference type="SAM" id="SignalP"/>
    </source>
</evidence>
<reference evidence="4" key="1">
    <citation type="journal article" date="2019" name="Int. J. Syst. Evol. Microbiol.">
        <title>The Global Catalogue of Microorganisms (GCM) 10K type strain sequencing project: providing services to taxonomists for standard genome sequencing and annotation.</title>
        <authorList>
            <consortium name="The Broad Institute Genomics Platform"/>
            <consortium name="The Broad Institute Genome Sequencing Center for Infectious Disease"/>
            <person name="Wu L."/>
            <person name="Ma J."/>
        </authorList>
    </citation>
    <scope>NUCLEOTIDE SEQUENCE [LARGE SCALE GENOMIC DNA]</scope>
    <source>
        <strain evidence="4">JCM 9371</strain>
    </source>
</reference>
<keyword evidence="2" id="KW-0732">Signal</keyword>
<organism evidence="3 4">
    <name type="scientific">Actinomadura fibrosa</name>
    <dbReference type="NCBI Taxonomy" id="111802"/>
    <lineage>
        <taxon>Bacteria</taxon>
        <taxon>Bacillati</taxon>
        <taxon>Actinomycetota</taxon>
        <taxon>Actinomycetes</taxon>
        <taxon>Streptosporangiales</taxon>
        <taxon>Thermomonosporaceae</taxon>
        <taxon>Actinomadura</taxon>
    </lineage>
</organism>
<gene>
    <name evidence="3" type="ORF">ACFQZM_14275</name>
</gene>
<name>A0ABW2XJZ3_9ACTN</name>
<dbReference type="EMBL" id="JBHTGP010000006">
    <property type="protein sequence ID" value="MFD0685673.1"/>
    <property type="molecule type" value="Genomic_DNA"/>
</dbReference>
<comment type="caution">
    <text evidence="3">The sequence shown here is derived from an EMBL/GenBank/DDBJ whole genome shotgun (WGS) entry which is preliminary data.</text>
</comment>
<dbReference type="RefSeq" id="WP_131756117.1">
    <property type="nucleotide sequence ID" value="NZ_CAACUY010000012.1"/>
</dbReference>
<protein>
    <submittedName>
        <fullName evidence="3">Uncharacterized protein</fullName>
    </submittedName>
</protein>
<feature type="region of interest" description="Disordered" evidence="1">
    <location>
        <begin position="55"/>
        <end position="99"/>
    </location>
</feature>
<evidence type="ECO:0000313" key="4">
    <source>
        <dbReference type="Proteomes" id="UP001597063"/>
    </source>
</evidence>
<keyword evidence="4" id="KW-1185">Reference proteome</keyword>
<feature type="chain" id="PRO_5045929054" evidence="2">
    <location>
        <begin position="19"/>
        <end position="316"/>
    </location>
</feature>